<dbReference type="OrthoDB" id="1094492at2"/>
<dbReference type="InterPro" id="IPR002104">
    <property type="entry name" value="Integrase_catalytic"/>
</dbReference>
<evidence type="ECO:0000256" key="1">
    <source>
        <dbReference type="ARBA" id="ARBA00008857"/>
    </source>
</evidence>
<dbReference type="GO" id="GO:0015074">
    <property type="term" value="P:DNA integration"/>
    <property type="evidence" value="ECO:0007669"/>
    <property type="project" value="InterPro"/>
</dbReference>
<reference evidence="5 6" key="1">
    <citation type="submission" date="2018-10" db="EMBL/GenBank/DDBJ databases">
        <title>Ulvibacterium marinum gen. nov., sp. nov., a novel marine bacterium of the family Flavobacteriaceae, isolated from a culture of the green alga Ulva prolifera.</title>
        <authorList>
            <person name="Zhang Z."/>
        </authorList>
    </citation>
    <scope>NUCLEOTIDE SEQUENCE [LARGE SCALE GENOMIC DNA]</scope>
    <source>
        <strain evidence="5 6">CCMM003</strain>
    </source>
</reference>
<dbReference type="CDD" id="cd01185">
    <property type="entry name" value="INTN1_C_like"/>
    <property type="match status" value="1"/>
</dbReference>
<keyword evidence="2" id="KW-0238">DNA-binding</keyword>
<dbReference type="RefSeq" id="WP_120710664.1">
    <property type="nucleotide sequence ID" value="NZ_RBCJ01000001.1"/>
</dbReference>
<dbReference type="InterPro" id="IPR010998">
    <property type="entry name" value="Integrase_recombinase_N"/>
</dbReference>
<dbReference type="EMBL" id="RBCJ01000001">
    <property type="protein sequence ID" value="RKN83457.1"/>
    <property type="molecule type" value="Genomic_DNA"/>
</dbReference>
<comment type="caution">
    <text evidence="5">The sequence shown here is derived from an EMBL/GenBank/DDBJ whole genome shotgun (WGS) entry which is preliminary data.</text>
</comment>
<feature type="domain" description="Tyr recombinase" evidence="4">
    <location>
        <begin position="220"/>
        <end position="408"/>
    </location>
</feature>
<dbReference type="Gene3D" id="1.10.443.10">
    <property type="entry name" value="Intergrase catalytic core"/>
    <property type="match status" value="1"/>
</dbReference>
<evidence type="ECO:0000313" key="6">
    <source>
        <dbReference type="Proteomes" id="UP000276603"/>
    </source>
</evidence>
<evidence type="ECO:0000313" key="5">
    <source>
        <dbReference type="EMBL" id="RKN83457.1"/>
    </source>
</evidence>
<evidence type="ECO:0000259" key="4">
    <source>
        <dbReference type="PROSITE" id="PS51898"/>
    </source>
</evidence>
<dbReference type="Pfam" id="PF17293">
    <property type="entry name" value="Arm-DNA-bind_5"/>
    <property type="match status" value="1"/>
</dbReference>
<dbReference type="AlphaFoldDB" id="A0A3B0CGX7"/>
<keyword evidence="6" id="KW-1185">Reference proteome</keyword>
<dbReference type="InterPro" id="IPR025269">
    <property type="entry name" value="SAM-like_dom"/>
</dbReference>
<dbReference type="InterPro" id="IPR011010">
    <property type="entry name" value="DNA_brk_join_enz"/>
</dbReference>
<dbReference type="InterPro" id="IPR050090">
    <property type="entry name" value="Tyrosine_recombinase_XerCD"/>
</dbReference>
<dbReference type="SUPFAM" id="SSF56349">
    <property type="entry name" value="DNA breaking-rejoining enzymes"/>
    <property type="match status" value="1"/>
</dbReference>
<dbReference type="Proteomes" id="UP000276603">
    <property type="component" value="Unassembled WGS sequence"/>
</dbReference>
<dbReference type="Pfam" id="PF00589">
    <property type="entry name" value="Phage_integrase"/>
    <property type="match status" value="1"/>
</dbReference>
<organism evidence="5 6">
    <name type="scientific">Ulvibacterium marinum</name>
    <dbReference type="NCBI Taxonomy" id="2419782"/>
    <lineage>
        <taxon>Bacteria</taxon>
        <taxon>Pseudomonadati</taxon>
        <taxon>Bacteroidota</taxon>
        <taxon>Flavobacteriia</taxon>
        <taxon>Flavobacteriales</taxon>
        <taxon>Flavobacteriaceae</taxon>
        <taxon>Ulvibacterium</taxon>
    </lineage>
</organism>
<sequence>MGAIKVVLQKVKRANGTYPVRIRVTKNRKSKFFKTIFQALPEEFDEKAEQFTRKYANYLQSNRVLLKFKDKALKVYTELEYENEDFSLSDFERAFISSAKPAQIIDNFFYFWNDLIEDLNAAGRTGDARIHKHSFAALKKFNGSTQLRFEQIDIAFLQKYENQLRSQGGTNGGISVRMRSIRTVYNLAISRSEAKTKIGRMLNENYPFKKYKISRLKSNTIKKALQYEEMMKIVKMDIIKYPHLILSHNLFVFSFYTRGMNFTDQMLLEWGQISSNKISYTRSKTKGVFNITILPPVRNILDYYKENSLNTKYVFPILLKDNLTPMQIENRKHKTRKQYNKDLKEIAFHCEIDTNLTSYVARHTFANSLKQLGVATDVISEALGHETLAITQTYLKDLDSSVIDEASALLL</sequence>
<dbReference type="Pfam" id="PF13102">
    <property type="entry name" value="Phage_int_SAM_5"/>
    <property type="match status" value="1"/>
</dbReference>
<protein>
    <submittedName>
        <fullName evidence="5">Site-specific integrase</fullName>
    </submittedName>
</protein>
<comment type="similarity">
    <text evidence="1">Belongs to the 'phage' integrase family.</text>
</comment>
<dbReference type="Gene3D" id="1.10.150.130">
    <property type="match status" value="1"/>
</dbReference>
<dbReference type="GO" id="GO:0006310">
    <property type="term" value="P:DNA recombination"/>
    <property type="evidence" value="ECO:0007669"/>
    <property type="project" value="UniProtKB-KW"/>
</dbReference>
<keyword evidence="3" id="KW-0233">DNA recombination</keyword>
<dbReference type="PANTHER" id="PTHR30349">
    <property type="entry name" value="PHAGE INTEGRASE-RELATED"/>
    <property type="match status" value="1"/>
</dbReference>
<name>A0A3B0CGX7_9FLAO</name>
<dbReference type="PROSITE" id="PS51898">
    <property type="entry name" value="TYR_RECOMBINASE"/>
    <property type="match status" value="1"/>
</dbReference>
<proteinExistence type="inferred from homology"/>
<dbReference type="PANTHER" id="PTHR30349:SF64">
    <property type="entry name" value="PROPHAGE INTEGRASE INTD-RELATED"/>
    <property type="match status" value="1"/>
</dbReference>
<dbReference type="InterPro" id="IPR035386">
    <property type="entry name" value="Arm-DNA-bind_5"/>
</dbReference>
<accession>A0A3B0CGX7</accession>
<evidence type="ECO:0000256" key="2">
    <source>
        <dbReference type="ARBA" id="ARBA00023125"/>
    </source>
</evidence>
<dbReference type="GO" id="GO:0003677">
    <property type="term" value="F:DNA binding"/>
    <property type="evidence" value="ECO:0007669"/>
    <property type="project" value="UniProtKB-KW"/>
</dbReference>
<gene>
    <name evidence="5" type="ORF">D7Z94_06445</name>
</gene>
<dbReference type="InterPro" id="IPR013762">
    <property type="entry name" value="Integrase-like_cat_sf"/>
</dbReference>
<evidence type="ECO:0000256" key="3">
    <source>
        <dbReference type="ARBA" id="ARBA00023172"/>
    </source>
</evidence>